<accession>A0A448WSI9</accession>
<dbReference type="Proteomes" id="UP000784294">
    <property type="component" value="Unassembled WGS sequence"/>
</dbReference>
<proteinExistence type="predicted"/>
<dbReference type="AlphaFoldDB" id="A0A448WSI9"/>
<organism evidence="1 2">
    <name type="scientific">Protopolystoma xenopodis</name>
    <dbReference type="NCBI Taxonomy" id="117903"/>
    <lineage>
        <taxon>Eukaryota</taxon>
        <taxon>Metazoa</taxon>
        <taxon>Spiralia</taxon>
        <taxon>Lophotrochozoa</taxon>
        <taxon>Platyhelminthes</taxon>
        <taxon>Monogenea</taxon>
        <taxon>Polyopisthocotylea</taxon>
        <taxon>Polystomatidea</taxon>
        <taxon>Polystomatidae</taxon>
        <taxon>Protopolystoma</taxon>
    </lineage>
</organism>
<name>A0A448WSI9_9PLAT</name>
<evidence type="ECO:0000313" key="1">
    <source>
        <dbReference type="EMBL" id="VEL19132.1"/>
    </source>
</evidence>
<sequence length="44" mass="4659">MATGGLEMPCSHTNPLTPAPSADRLNRMFVNALSLPIGKLGHLE</sequence>
<protein>
    <submittedName>
        <fullName evidence="1">Uncharacterized protein</fullName>
    </submittedName>
</protein>
<keyword evidence="2" id="KW-1185">Reference proteome</keyword>
<gene>
    <name evidence="1" type="ORF">PXEA_LOCUS12572</name>
</gene>
<reference evidence="1" key="1">
    <citation type="submission" date="2018-11" db="EMBL/GenBank/DDBJ databases">
        <authorList>
            <consortium name="Pathogen Informatics"/>
        </authorList>
    </citation>
    <scope>NUCLEOTIDE SEQUENCE</scope>
</reference>
<evidence type="ECO:0000313" key="2">
    <source>
        <dbReference type="Proteomes" id="UP000784294"/>
    </source>
</evidence>
<comment type="caution">
    <text evidence="1">The sequence shown here is derived from an EMBL/GenBank/DDBJ whole genome shotgun (WGS) entry which is preliminary data.</text>
</comment>
<dbReference type="EMBL" id="CAAALY010040237">
    <property type="protein sequence ID" value="VEL19132.1"/>
    <property type="molecule type" value="Genomic_DNA"/>
</dbReference>